<protein>
    <submittedName>
        <fullName evidence="2">Uncharacterized protein</fullName>
    </submittedName>
</protein>
<evidence type="ECO:0000256" key="1">
    <source>
        <dbReference type="SAM" id="MobiDB-lite"/>
    </source>
</evidence>
<evidence type="ECO:0000313" key="2">
    <source>
        <dbReference type="EMBL" id="CAG8359854.1"/>
    </source>
</evidence>
<dbReference type="EMBL" id="CAJVPD010000166">
    <property type="protein sequence ID" value="CAG8359854.1"/>
    <property type="molecule type" value="Genomic_DNA"/>
</dbReference>
<dbReference type="Proteomes" id="UP001152592">
    <property type="component" value="Unassembled WGS sequence"/>
</dbReference>
<gene>
    <name evidence="2" type="ORF">PSALAMII_LOCUS3543</name>
</gene>
<evidence type="ECO:0000313" key="3">
    <source>
        <dbReference type="Proteomes" id="UP001152592"/>
    </source>
</evidence>
<proteinExistence type="predicted"/>
<name>A0A9W4IYK1_9EURO</name>
<dbReference type="AlphaFoldDB" id="A0A9W4IYK1"/>
<reference evidence="2" key="1">
    <citation type="submission" date="2021-07" db="EMBL/GenBank/DDBJ databases">
        <authorList>
            <person name="Branca A.L. A."/>
        </authorList>
    </citation>
    <scope>NUCLEOTIDE SEQUENCE</scope>
</reference>
<comment type="caution">
    <text evidence="2">The sequence shown here is derived from an EMBL/GenBank/DDBJ whole genome shotgun (WGS) entry which is preliminary data.</text>
</comment>
<feature type="region of interest" description="Disordered" evidence="1">
    <location>
        <begin position="1"/>
        <end position="70"/>
    </location>
</feature>
<accession>A0A9W4IYK1</accession>
<dbReference type="OrthoDB" id="2107880at2759"/>
<organism evidence="2 3">
    <name type="scientific">Penicillium salamii</name>
    <dbReference type="NCBI Taxonomy" id="1612424"/>
    <lineage>
        <taxon>Eukaryota</taxon>
        <taxon>Fungi</taxon>
        <taxon>Dikarya</taxon>
        <taxon>Ascomycota</taxon>
        <taxon>Pezizomycotina</taxon>
        <taxon>Eurotiomycetes</taxon>
        <taxon>Eurotiomycetidae</taxon>
        <taxon>Eurotiales</taxon>
        <taxon>Aspergillaceae</taxon>
        <taxon>Penicillium</taxon>
    </lineage>
</organism>
<sequence length="526" mass="60467">MSSNNTPETWLGPPKPASSNSQSRRRPGRVFKNPQRSSSSRSDRTSRSRSGPYDRPSNSPRPTRSHTPIPKTRMLSMLEALPAEVIEQIFLHSLNLNLPRASPFLSRVLSREHMYRTLILLAFWDDSSSYPGSATISQMMVGPLEYVPLSLEDRTRLQKEVFKCKWLTMERVREQVPKMQILTIHRQWINAGIVVDKEQQSDFENFLARKTDRPRVFHGLGPRLDKLIKQIVSPCVPDMIEGPNATRERPHSYNLVIEPMVLTNISLSGLGAATFPALNLVDFPEHLLRGRRGFSSEDVAFMEMLRMTSANWHACTKNMARTAHNRSALHEGIKNAIRTQNYSAMLCLLKLDEHFMHCHREAQGSRANHMIPKSHFLDVIRTGRDKPHLNLAFFEALLRASAESIPAESSELTEWIVDNVNLAKRNPTSYNLMNGRFARWLSDWQMRLPGILKRQEDIWDGEAYGEPDPPLFIWGSLALEDSECYRFYKEVLHPHREPFGNWLAESSFQTKDYWQKESGPPHPHKT</sequence>
<feature type="compositionally biased region" description="Polar residues" evidence="1">
    <location>
        <begin position="56"/>
        <end position="66"/>
    </location>
</feature>